<dbReference type="AlphaFoldDB" id="A0A1X9NPE7"/>
<dbReference type="PANTHER" id="PTHR33608:SF12">
    <property type="entry name" value="DUF58 DOMAIN-CONTAINING PROTEIN"/>
    <property type="match status" value="1"/>
</dbReference>
<dbReference type="SUPFAM" id="SSF53300">
    <property type="entry name" value="vWA-like"/>
    <property type="match status" value="1"/>
</dbReference>
<dbReference type="Pfam" id="PF01882">
    <property type="entry name" value="DUF58"/>
    <property type="match status" value="1"/>
</dbReference>
<dbReference type="OrthoDB" id="9776116at2"/>
<dbReference type="Proteomes" id="UP000193450">
    <property type="component" value="Chromosome"/>
</dbReference>
<evidence type="ECO:0000259" key="1">
    <source>
        <dbReference type="Pfam" id="PF01882"/>
    </source>
</evidence>
<dbReference type="KEGG" id="osg:BST96_17605"/>
<dbReference type="EMBL" id="CP019343">
    <property type="protein sequence ID" value="ARN75763.1"/>
    <property type="molecule type" value="Genomic_DNA"/>
</dbReference>
<sequence>MLGFLSKKRKIATVTNDHRIYAQLATLIKLQFQAKGFSFLPGQPVNSILTGRHSSKLRGRGLNFEELRHYRAGDDIRTMDWKVTNRTKKPHVRVFTEERERNVVLLVDQRVSMFFGSEEKMKSVAAAEAAALIAWRVLASGDRVGAVVINDQSIVHIPPERSKSNVIKILSKIVEFNQQLKVGRSSHNKRLQEAIDTAARTLSHDALLILISDGSGWNQQTTDRIRRISQHNDIISLKIFDPAEEQLPDIDHLVVSDGKLQVEVTGNPAKLRENFQQQYDNNLGLIRTELKKYGVPLIPIDTIRPVQEQLIKALGGIRR</sequence>
<dbReference type="Gene3D" id="3.40.50.410">
    <property type="entry name" value="von Willebrand factor, type A domain"/>
    <property type="match status" value="1"/>
</dbReference>
<proteinExistence type="predicted"/>
<evidence type="ECO:0000313" key="2">
    <source>
        <dbReference type="EMBL" id="ARN75763.1"/>
    </source>
</evidence>
<dbReference type="InterPro" id="IPR036465">
    <property type="entry name" value="vWFA_dom_sf"/>
</dbReference>
<name>A0A1X9NPE7_9GAMM</name>
<organism evidence="2 3">
    <name type="scientific">Oceanicoccus sagamiensis</name>
    <dbReference type="NCBI Taxonomy" id="716816"/>
    <lineage>
        <taxon>Bacteria</taxon>
        <taxon>Pseudomonadati</taxon>
        <taxon>Pseudomonadota</taxon>
        <taxon>Gammaproteobacteria</taxon>
        <taxon>Cellvibrionales</taxon>
        <taxon>Spongiibacteraceae</taxon>
        <taxon>Oceanicoccus</taxon>
    </lineage>
</organism>
<gene>
    <name evidence="2" type="ORF">BST96_17605</name>
</gene>
<dbReference type="InterPro" id="IPR002881">
    <property type="entry name" value="DUF58"/>
</dbReference>
<dbReference type="STRING" id="716816.BST96_17605"/>
<protein>
    <submittedName>
        <fullName evidence="2">MoxR protein</fullName>
    </submittedName>
</protein>
<dbReference type="PANTHER" id="PTHR33608">
    <property type="entry name" value="BLL2464 PROTEIN"/>
    <property type="match status" value="1"/>
</dbReference>
<keyword evidence="3" id="KW-1185">Reference proteome</keyword>
<dbReference type="RefSeq" id="WP_085759956.1">
    <property type="nucleotide sequence ID" value="NZ_CP019343.1"/>
</dbReference>
<reference evidence="2 3" key="1">
    <citation type="submission" date="2016-11" db="EMBL/GenBank/DDBJ databases">
        <title>Trade-off between light-utilization and light-protection in marine flavobacteria.</title>
        <authorList>
            <person name="Kumagai Y."/>
        </authorList>
    </citation>
    <scope>NUCLEOTIDE SEQUENCE [LARGE SCALE GENOMIC DNA]</scope>
    <source>
        <strain evidence="2 3">NBRC 107125</strain>
    </source>
</reference>
<accession>A0A1X9NPE7</accession>
<feature type="domain" description="DUF58" evidence="1">
    <location>
        <begin position="66"/>
        <end position="280"/>
    </location>
</feature>
<evidence type="ECO:0000313" key="3">
    <source>
        <dbReference type="Proteomes" id="UP000193450"/>
    </source>
</evidence>